<dbReference type="InterPro" id="IPR035892">
    <property type="entry name" value="C2_domain_sf"/>
</dbReference>
<name>A0A813E7P8_POLGL</name>
<gene>
    <name evidence="4" type="ORF">PGLA1383_LOCUS16428</name>
</gene>
<dbReference type="InterPro" id="IPR035969">
    <property type="entry name" value="Rab-GAP_TBC_sf"/>
</dbReference>
<dbReference type="EMBL" id="CAJNNV010009952">
    <property type="protein sequence ID" value="CAE8598014.1"/>
    <property type="molecule type" value="Genomic_DNA"/>
</dbReference>
<dbReference type="PROSITE" id="PS50086">
    <property type="entry name" value="TBC_RABGAP"/>
    <property type="match status" value="1"/>
</dbReference>
<feature type="compositionally biased region" description="Polar residues" evidence="1">
    <location>
        <begin position="961"/>
        <end position="984"/>
    </location>
</feature>
<dbReference type="OrthoDB" id="412233at2759"/>
<dbReference type="Proteomes" id="UP000654075">
    <property type="component" value="Unassembled WGS sequence"/>
</dbReference>
<comment type="caution">
    <text evidence="4">The sequence shown here is derived from an EMBL/GenBank/DDBJ whole genome shotgun (WGS) entry which is preliminary data.</text>
</comment>
<protein>
    <recommendedName>
        <fullName evidence="6">Rab-GAP TBC domain-containing protein</fullName>
    </recommendedName>
</protein>
<dbReference type="SUPFAM" id="SSF49562">
    <property type="entry name" value="C2 domain (Calcium/lipid-binding domain, CaLB)"/>
    <property type="match status" value="1"/>
</dbReference>
<feature type="domain" description="C2" evidence="2">
    <location>
        <begin position="2452"/>
        <end position="2610"/>
    </location>
</feature>
<dbReference type="Pfam" id="PF00168">
    <property type="entry name" value="C2"/>
    <property type="match status" value="1"/>
</dbReference>
<evidence type="ECO:0000259" key="3">
    <source>
        <dbReference type="PROSITE" id="PS50086"/>
    </source>
</evidence>
<organism evidence="4 5">
    <name type="scientific">Polarella glacialis</name>
    <name type="common">Dinoflagellate</name>
    <dbReference type="NCBI Taxonomy" id="89957"/>
    <lineage>
        <taxon>Eukaryota</taxon>
        <taxon>Sar</taxon>
        <taxon>Alveolata</taxon>
        <taxon>Dinophyceae</taxon>
        <taxon>Suessiales</taxon>
        <taxon>Suessiaceae</taxon>
        <taxon>Polarella</taxon>
    </lineage>
</organism>
<dbReference type="PROSITE" id="PS50004">
    <property type="entry name" value="C2"/>
    <property type="match status" value="1"/>
</dbReference>
<keyword evidence="5" id="KW-1185">Reference proteome</keyword>
<feature type="region of interest" description="Disordered" evidence="1">
    <location>
        <begin position="961"/>
        <end position="986"/>
    </location>
</feature>
<evidence type="ECO:0000259" key="2">
    <source>
        <dbReference type="PROSITE" id="PS50004"/>
    </source>
</evidence>
<dbReference type="SUPFAM" id="SSF47923">
    <property type="entry name" value="Ypt/Rab-GAP domain of gyp1p"/>
    <property type="match status" value="1"/>
</dbReference>
<dbReference type="Pfam" id="PF00566">
    <property type="entry name" value="RabGAP-TBC"/>
    <property type="match status" value="1"/>
</dbReference>
<sequence>MITEPVGEEASLYKLTPGQEAFLFFIPDGCADAAISTELPLLPEDAEFPWCANARMQLCADKLREELERDSCDFAFDCHIAVCTLMVLSVPDLGNALSDDGELLVDEPKKPARSGKGMETFMVINILGRQFTSPKAAGEHPDYRGHFVVEVPVSFDDQALAAFDLCEVGIDLREHADDPKLVRTVWATKLPLWKLFAGEDRVRPKPAIDSVRATAFSTLGLDSGEDEAEEDVVSLAKAMSGGNLRNVKDIQLVHPTMDSTDEIIAKARMQLEVLARVHDAPSSDRRCISPELQGRGSVTSLYTANRGAWFDPKDGVSKMASGALASFVELNIKELIFPKEDRSDTSRLYRYQVEARCNGVTSACVPVVRAKDMWSHIVPTDSSKISFAGARIFVPLPPGAWCHRTGASRHQVELIVSRCVQTEVPTFSWRELISNTGKSSSVSAGTWETCYHASLSVDGLAMDHTNEAFSVLLSPAATSPSQVVVANGEQSPVDVPAVVVLDCTLRDRDTVRFTSASDKDFNNSGVICVGDKAMLKVEEPLSYPANDVEFRRRCLPGEFDKNSSKKAGMAWTAPLRDPSMSHEYKQSGLEKLEKPPGFKQRYLPNNCEDVIPYKYVLPMTEADFIRNSRPGVFWRILEDYVLAEGSSEARKAPATPKDKYPPVIVERLSHLQRQIPVTVLAVYADGSCDVEFSPAFLSEWESKPFRTYTIPGSIAIGEFNDTSAAAIRSAPVGAGDIGERLRRRVLLKGVHLNMLQSVQAASFNIYDATLGSVDDALKLHPNKIGNDYNPRLSGLEYTDERGAPERGSYRVHAGPVPGDAGPSCTYEWSVSLCTKSEDDMYQFVTQLRQAVRMCLYQQLSRLDEYKKKSAQSALHSRPFLNSTMLSSNSGNLEVVLVEAKHLRPQRVQVDKDLSSAAMRLANFEPAPKAVFTLFDVTKFINANGEEQEKYTEVVYKGSKTQSAPQLSGSNPNWSEQEGLQSSNGWVFKTPPIEPNRMRNMYLQIEIISKAKRVGLMRMPVCGFDSIRDPRTAKAAGSPGEVADWGQAPKVTLTDPEEPFRNIWVPLSSMKLPQQGEAYYPWDMVPNPSGELHIMTLWVPQQPTARMMRFPKTIRGWRALELKQRLQRAALYNPIYEIQIMKKGYDPNLSQGSWPPTPYEANAQHVQRITDCIPYVDCIVRQQMAAWGAFDTQLRSAKPAEAAAEAAAAPAAEQPIKSLNEFRDEWAKAIDKQENADLMYKMDDLVRRGVPTSLRRHVWMELLRADTAQAHVPEKYKAGSLLADADEPKKAASREFYKKLVEHGKPYRNDAMWQLNEDLVGAAAWEDAANPAIMDRHLRRLKRAQDVCIALIAFSRDLGDGKRELTAPPDYSVFNEPGRPPAACGIAYCESLLVLAFFLIVAQTPNDLGKAEKKTMNQMLEEEVRAFWILFAMIGAPGPQTYRAYYGVPTKWLVSGGALGDASEYQIADEVGVMEDVQRLNYCLARWEPALWVHLNALGFHLSTVFYGAFSRLYAFMLPISTLFRFWDFVFAQASRPDLASHKPARHPLIDLAFASLQKCKTTLMSCQSATEVKNCIVHFIENIYDPSEVIELAHSAERYLWDDPSHLALIKTVGFPLHSMDYNRSVEFWEAHLRQYKEQNRVLMQIVWNSELGASGGAFAGNNNINQMAPTQDIRVTTRSVMKIINSLRQQFYADGAPKGQFGGMMRQMAPKLLELGPEVDQSYVGQAFGFAKHFYEHLTHQANVPLRAVGVPPPPNSEAEPAHLDQVTWNSQIRKCVGDAWSNHISKMFELFASNVGEKRFSLNEFLIALICCSKGTLGEKAIALFHLYAYVQPPCDVPHVLPVSHAAGTIIEKNEGYTRQDEGTLIKAPKLEEVKKMALHFEVYVFAGGAMGDTTVLLGEVFIPTLTPYIYSGMGVDIPRTYTIWGKPKALPPGVFANSRTGVGGGNTLLSDEGVRPYMGDIELAIKWMPESPEKPEVGQLGIHLYSIKFNSVTVEAPKLKNPKVTVSTYAEGQAGEFRKEKIRRWDPRTASRKMSNAIMNRASVGEFVEFEEPMRRNPATGGLSAKPGAGHHGWDTSEDRLGGQCWKWSNMYGDQYSVPRSAFRKEVCTLSSSVAGNSAVKPNTISLQACRLLVESILHRSLHPVTHRQSALIADQVFNRAGAVPGILDAILVQGDAGNAPSIAEAKAEYDKVGKKWVDVKQQVLLAHELQVAINRGDINLLPASMRPRGGEHLDLYKVMKITDPFPGERKVLWIRFCRSGDGQRMSTKIAVEPDGVLTSGEILLDMDHTSQAGQVQMSVTKEEFVNCLISSPILSESIRQLATADNSTRNVPAGTPIKLDVVIADPTKDEADEDLMDAMNARQGVLLEIWDADTGKTDDFLGECWLPPLGSIGTQPRRFALEVVGFQPDGSLTRKDSRKGSAADKVAEGSLFVEASWNCPLEEVPDLPEGTTDLATRAKHMEKLHTGVLTLKIIRAEGLRTADRSFRRAGSDPYVCVYIKNEAFMMSQKGKIPAGFDADGWHHSQVTGFHEIFFQTKTQKATRDPEFNEETTITLMTGAFEKRTKQAYHLSLTNRQDQRFKDDHLLAILGDKEELRIHFGSLPSEAELKAAKRIATLRQNDPEYDPKAREKLQDIETQMKEKADKPGHRHRVQVFLGESMHQFKDKLVEACLKEAELEKDPKIKSQFQAVAHDMSFRHAVMVFVPSKDLRELAQQGRTSAYEYKRLYRIEEQDPSSWQPLDTICTFQHYAAMYSFGRAVAQRLRICDGTSTFKLKNSRFRVFDQEQERWRKRLQDLNSNNQCFGYAKFLHTQDAGSFEWRQALLDRPEQGAEGTKKKYKASFVHSPLTLAEHPHSATSSGQFSSVKTQEVEEDALLLGPLHPLILGSAFMEHKEPSCWISFGGVCENGMLSFWYA</sequence>
<evidence type="ECO:0000256" key="1">
    <source>
        <dbReference type="SAM" id="MobiDB-lite"/>
    </source>
</evidence>
<proteinExistence type="predicted"/>
<reference evidence="4" key="1">
    <citation type="submission" date="2021-02" db="EMBL/GenBank/DDBJ databases">
        <authorList>
            <person name="Dougan E. K."/>
            <person name="Rhodes N."/>
            <person name="Thang M."/>
            <person name="Chan C."/>
        </authorList>
    </citation>
    <scope>NUCLEOTIDE SEQUENCE</scope>
</reference>
<dbReference type="InterPro" id="IPR000008">
    <property type="entry name" value="C2_dom"/>
</dbReference>
<evidence type="ECO:0008006" key="6">
    <source>
        <dbReference type="Google" id="ProtNLM"/>
    </source>
</evidence>
<dbReference type="InterPro" id="IPR000195">
    <property type="entry name" value="Rab-GAP-TBC_dom"/>
</dbReference>
<accession>A0A813E7P8</accession>
<dbReference type="SMART" id="SM00239">
    <property type="entry name" value="C2"/>
    <property type="match status" value="1"/>
</dbReference>
<dbReference type="OMA" id="LWETIND"/>
<dbReference type="Gene3D" id="1.10.472.80">
    <property type="entry name" value="Ypt/Rab-GAP domain of gyp1p, domain 3"/>
    <property type="match status" value="1"/>
</dbReference>
<evidence type="ECO:0000313" key="5">
    <source>
        <dbReference type="Proteomes" id="UP000654075"/>
    </source>
</evidence>
<evidence type="ECO:0000313" key="4">
    <source>
        <dbReference type="EMBL" id="CAE8598014.1"/>
    </source>
</evidence>
<feature type="domain" description="Rab-GAP TBC" evidence="3">
    <location>
        <begin position="1248"/>
        <end position="1533"/>
    </location>
</feature>
<dbReference type="Gene3D" id="2.60.40.150">
    <property type="entry name" value="C2 domain"/>
    <property type="match status" value="1"/>
</dbReference>